<protein>
    <submittedName>
        <fullName evidence="1">Uncharacterized protein</fullName>
    </submittedName>
</protein>
<keyword evidence="2" id="KW-1185">Reference proteome</keyword>
<evidence type="ECO:0000313" key="2">
    <source>
        <dbReference type="Proteomes" id="UP000037460"/>
    </source>
</evidence>
<accession>A0A0M0K7C6</accession>
<organism evidence="1 2">
    <name type="scientific">Chrysochromulina tobinii</name>
    <dbReference type="NCBI Taxonomy" id="1460289"/>
    <lineage>
        <taxon>Eukaryota</taxon>
        <taxon>Haptista</taxon>
        <taxon>Haptophyta</taxon>
        <taxon>Prymnesiophyceae</taxon>
        <taxon>Prymnesiales</taxon>
        <taxon>Chrysochromulinaceae</taxon>
        <taxon>Chrysochromulina</taxon>
    </lineage>
</organism>
<dbReference type="GO" id="GO:0060628">
    <property type="term" value="P:regulation of ER to Golgi vesicle-mediated transport"/>
    <property type="evidence" value="ECO:0007669"/>
    <property type="project" value="TreeGrafter"/>
</dbReference>
<dbReference type="PANTHER" id="PTHR13520">
    <property type="entry name" value="RAD50-INTERACTING PROTEIN 1 RINT-1"/>
    <property type="match status" value="1"/>
</dbReference>
<name>A0A0M0K7C6_9EUKA</name>
<dbReference type="Pfam" id="PF04437">
    <property type="entry name" value="RINT1_TIP1"/>
    <property type="match status" value="1"/>
</dbReference>
<dbReference type="InterPro" id="IPR007528">
    <property type="entry name" value="RINT1_Tip20"/>
</dbReference>
<sequence length="212" mass="23437">MLRERCPHSIFGAVAGAICGAIRSKLRREQPALRQHARLFCHALNEAAAFDRELRDGFGLPLGVGDEPAQRAFVHKVLVPLLELFGAKMHTRLELCRVGSRELVRRGAFSAAGARQLLRDVSALAALFVPLAVRPQAALRRLHESCQLLALPRPTRLALVEAILAETPSQMQGRHEHEAALRRRLEEYGVFRLGLGEAAEILASVHDAEERT</sequence>
<gene>
    <name evidence="1" type="ORF">Ctob_011249</name>
</gene>
<proteinExistence type="predicted"/>
<dbReference type="EMBL" id="JWZX01001125">
    <property type="protein sequence ID" value="KOO34709.1"/>
    <property type="molecule type" value="Genomic_DNA"/>
</dbReference>
<comment type="caution">
    <text evidence="1">The sequence shown here is derived from an EMBL/GenBank/DDBJ whole genome shotgun (WGS) entry which is preliminary data.</text>
</comment>
<dbReference type="GO" id="GO:0006890">
    <property type="term" value="P:retrograde vesicle-mediated transport, Golgi to endoplasmic reticulum"/>
    <property type="evidence" value="ECO:0007669"/>
    <property type="project" value="InterPro"/>
</dbReference>
<dbReference type="GO" id="GO:0070939">
    <property type="term" value="C:Dsl1/NZR complex"/>
    <property type="evidence" value="ECO:0007669"/>
    <property type="project" value="InterPro"/>
</dbReference>
<dbReference type="GO" id="GO:0006888">
    <property type="term" value="P:endoplasmic reticulum to Golgi vesicle-mediated transport"/>
    <property type="evidence" value="ECO:0007669"/>
    <property type="project" value="InterPro"/>
</dbReference>
<dbReference type="Proteomes" id="UP000037460">
    <property type="component" value="Unassembled WGS sequence"/>
</dbReference>
<dbReference type="PANTHER" id="PTHR13520:SF0">
    <property type="entry name" value="RAD50-INTERACTING PROTEIN 1"/>
    <property type="match status" value="1"/>
</dbReference>
<evidence type="ECO:0000313" key="1">
    <source>
        <dbReference type="EMBL" id="KOO34709.1"/>
    </source>
</evidence>
<dbReference type="AlphaFoldDB" id="A0A0M0K7C6"/>
<reference evidence="2" key="1">
    <citation type="journal article" date="2015" name="PLoS Genet.">
        <title>Genome Sequence and Transcriptome Analyses of Chrysochromulina tobin: Metabolic Tools for Enhanced Algal Fitness in the Prominent Order Prymnesiales (Haptophyceae).</title>
        <authorList>
            <person name="Hovde B.T."/>
            <person name="Deodato C.R."/>
            <person name="Hunsperger H.M."/>
            <person name="Ryken S.A."/>
            <person name="Yost W."/>
            <person name="Jha R.K."/>
            <person name="Patterson J."/>
            <person name="Monnat R.J. Jr."/>
            <person name="Barlow S.B."/>
            <person name="Starkenburg S.R."/>
            <person name="Cattolico R.A."/>
        </authorList>
    </citation>
    <scope>NUCLEOTIDE SEQUENCE</scope>
    <source>
        <strain evidence="2">CCMP291</strain>
    </source>
</reference>